<dbReference type="EMBL" id="SOFY01000064">
    <property type="protein sequence ID" value="TFC44356.1"/>
    <property type="molecule type" value="Genomic_DNA"/>
</dbReference>
<gene>
    <name evidence="3" type="ORF">E3O49_11955</name>
</gene>
<proteinExistence type="predicted"/>
<evidence type="ECO:0000256" key="1">
    <source>
        <dbReference type="ARBA" id="ARBA00022729"/>
    </source>
</evidence>
<protein>
    <submittedName>
        <fullName evidence="3">DUF4190 domain-containing protein</fullName>
    </submittedName>
</protein>
<dbReference type="InterPro" id="IPR029050">
    <property type="entry name" value="Immunoprotect_excell_Ig-like"/>
</dbReference>
<sequence length="214" mass="21709">MLQKRARTTAIAGLVISVVAIILSVIMAVVYIAGFAAAVADSVSTKPVAEAPAADAPAADAPAADSAAVGTRENPAPLGTTVVVKNAGVPAWEVTLNASTLDANAAMAAENQFNDAPAAGSQWAMVPVTVKYVGTETGNPAFDLTFSFVSAAGTTHQVFDHIAMGPNELSATNDLYPGATATGNVVIEVPSADVAIGTWTVKPIFGEDFFYAAQ</sequence>
<organism evidence="3 4">
    <name type="scientific">Cryobacterium shii</name>
    <dbReference type="NCBI Taxonomy" id="1259235"/>
    <lineage>
        <taxon>Bacteria</taxon>
        <taxon>Bacillati</taxon>
        <taxon>Actinomycetota</taxon>
        <taxon>Actinomycetes</taxon>
        <taxon>Micrococcales</taxon>
        <taxon>Microbacteriaceae</taxon>
        <taxon>Cryobacterium</taxon>
    </lineage>
</organism>
<keyword evidence="2" id="KW-1133">Transmembrane helix</keyword>
<name>A0AAQ2HET7_9MICO</name>
<dbReference type="AlphaFoldDB" id="A0AAQ2HET7"/>
<keyword evidence="2" id="KW-0472">Membrane</keyword>
<reference evidence="3 4" key="1">
    <citation type="submission" date="2019-03" db="EMBL/GenBank/DDBJ databases">
        <title>Genomics of glacier-inhabiting Cryobacterium strains.</title>
        <authorList>
            <person name="Liu Q."/>
            <person name="Xin Y.-H."/>
        </authorList>
    </citation>
    <scope>NUCLEOTIDE SEQUENCE [LARGE SCALE GENOMIC DNA]</scope>
    <source>
        <strain evidence="4">TMT1-22</strain>
    </source>
</reference>
<feature type="transmembrane region" description="Helical" evidence="2">
    <location>
        <begin position="12"/>
        <end position="39"/>
    </location>
</feature>
<dbReference type="Gene3D" id="2.60.40.1240">
    <property type="match status" value="1"/>
</dbReference>
<accession>A0AAQ2HET7</accession>
<keyword evidence="2" id="KW-0812">Transmembrane</keyword>
<keyword evidence="1" id="KW-0732">Signal</keyword>
<dbReference type="Proteomes" id="UP000297403">
    <property type="component" value="Unassembled WGS sequence"/>
</dbReference>
<evidence type="ECO:0000256" key="2">
    <source>
        <dbReference type="SAM" id="Phobius"/>
    </source>
</evidence>
<evidence type="ECO:0000313" key="4">
    <source>
        <dbReference type="Proteomes" id="UP000297403"/>
    </source>
</evidence>
<comment type="caution">
    <text evidence="3">The sequence shown here is derived from an EMBL/GenBank/DDBJ whole genome shotgun (WGS) entry which is preliminary data.</text>
</comment>
<dbReference type="RefSeq" id="WP_134451684.1">
    <property type="nucleotide sequence ID" value="NZ_SOFY01000064.1"/>
</dbReference>
<evidence type="ECO:0000313" key="3">
    <source>
        <dbReference type="EMBL" id="TFC44356.1"/>
    </source>
</evidence>
<keyword evidence="4" id="KW-1185">Reference proteome</keyword>